<sequence>MTGSAQPARRCAAAVAAALLVTAVAACSNTGGGTTTSSTTTSTAAPHDHTPTATTTADWKPVTDILGRTGKLGDGNTVYRIPLVRSDLQVTTGGVAIKPGLSLGGYAAFGKYDDTTLLMGDLVVTEDELPRVTDALHAHGIDQTALHKHLLEQSPPVWWTHIHAMGDPAQLATNLKAALDATAIPASAAPPAQQPPVDIDTAGVDAALGRTGTADGGLYKFTIARAETIVDDNHVVPSSFGDTTTINFQPTGDGKAAINGDFVLTAAEVNPVIQALRRGGINIIEVHNHSLTDNPRLFYLHYWAVDSAVTLAHGLRAALDATHLTPAK</sequence>
<evidence type="ECO:0000256" key="1">
    <source>
        <dbReference type="SAM" id="MobiDB-lite"/>
    </source>
</evidence>
<dbReference type="Proteomes" id="UP000239874">
    <property type="component" value="Unassembled WGS sequence"/>
</dbReference>
<dbReference type="InterPro" id="IPR011094">
    <property type="entry name" value="Uncharacterised_LppY/LpqO"/>
</dbReference>
<dbReference type="AlphaFoldDB" id="A0A2S6AX36"/>
<keyword evidence="2" id="KW-0732">Signal</keyword>
<feature type="compositionally biased region" description="Low complexity" evidence="1">
    <location>
        <begin position="35"/>
        <end position="56"/>
    </location>
</feature>
<evidence type="ECO:0000256" key="2">
    <source>
        <dbReference type="SAM" id="SignalP"/>
    </source>
</evidence>
<dbReference type="EMBL" id="PSZC01000001">
    <property type="protein sequence ID" value="PPJ39781.1"/>
    <property type="molecule type" value="Genomic_DNA"/>
</dbReference>
<gene>
    <name evidence="3" type="ORF">C5E45_01160</name>
</gene>
<name>A0A2S6AX36_9NOCA</name>
<accession>A0A2S6AX36</accession>
<dbReference type="Pfam" id="PF07485">
    <property type="entry name" value="DUF1529"/>
    <property type="match status" value="2"/>
</dbReference>
<feature type="region of interest" description="Disordered" evidence="1">
    <location>
        <begin position="31"/>
        <end position="56"/>
    </location>
</feature>
<evidence type="ECO:0000313" key="4">
    <source>
        <dbReference type="Proteomes" id="UP000239874"/>
    </source>
</evidence>
<feature type="signal peptide" evidence="2">
    <location>
        <begin position="1"/>
        <end position="26"/>
    </location>
</feature>
<comment type="caution">
    <text evidence="3">The sequence shown here is derived from an EMBL/GenBank/DDBJ whole genome shotgun (WGS) entry which is preliminary data.</text>
</comment>
<organism evidence="3 4">
    <name type="scientific">Nocardia nova</name>
    <dbReference type="NCBI Taxonomy" id="37330"/>
    <lineage>
        <taxon>Bacteria</taxon>
        <taxon>Bacillati</taxon>
        <taxon>Actinomycetota</taxon>
        <taxon>Actinomycetes</taxon>
        <taxon>Mycobacteriales</taxon>
        <taxon>Nocardiaceae</taxon>
        <taxon>Nocardia</taxon>
    </lineage>
</organism>
<dbReference type="RefSeq" id="WP_104379603.1">
    <property type="nucleotide sequence ID" value="NZ_PSZC01000001.1"/>
</dbReference>
<reference evidence="3 4" key="1">
    <citation type="submission" date="2018-02" db="EMBL/GenBank/DDBJ databases">
        <title>8 Nocardia nova and 1 Nocardia cyriacigeorgica strain used for evolution to TMP-SMX.</title>
        <authorList>
            <person name="Mehta H."/>
            <person name="Weng J."/>
            <person name="Shamoo Y."/>
        </authorList>
    </citation>
    <scope>NUCLEOTIDE SEQUENCE [LARGE SCALE GENOMIC DNA]</scope>
    <source>
        <strain evidence="3 4">MDA3139</strain>
    </source>
</reference>
<proteinExistence type="predicted"/>
<feature type="chain" id="PRO_5038545803" evidence="2">
    <location>
        <begin position="27"/>
        <end position="328"/>
    </location>
</feature>
<protein>
    <submittedName>
        <fullName evidence="3">Peptidase M23</fullName>
    </submittedName>
</protein>
<evidence type="ECO:0000313" key="3">
    <source>
        <dbReference type="EMBL" id="PPJ39781.1"/>
    </source>
</evidence>